<dbReference type="EMBL" id="SNRW01010078">
    <property type="protein sequence ID" value="KAA6377054.1"/>
    <property type="molecule type" value="Genomic_DNA"/>
</dbReference>
<evidence type="ECO:0000313" key="1">
    <source>
        <dbReference type="EMBL" id="KAA6377054.1"/>
    </source>
</evidence>
<reference evidence="1 2" key="1">
    <citation type="submission" date="2019-03" db="EMBL/GenBank/DDBJ databases">
        <title>Single cell metagenomics reveals metabolic interactions within the superorganism composed of flagellate Streblomastix strix and complex community of Bacteroidetes bacteria on its surface.</title>
        <authorList>
            <person name="Treitli S.C."/>
            <person name="Kolisko M."/>
            <person name="Husnik F."/>
            <person name="Keeling P."/>
            <person name="Hampl V."/>
        </authorList>
    </citation>
    <scope>NUCLEOTIDE SEQUENCE [LARGE SCALE GENOMIC DNA]</scope>
    <source>
        <strain evidence="1">ST1C</strain>
    </source>
</reference>
<evidence type="ECO:0000313" key="2">
    <source>
        <dbReference type="Proteomes" id="UP000324800"/>
    </source>
</evidence>
<protein>
    <submittedName>
        <fullName evidence="1">Uncharacterized protein</fullName>
    </submittedName>
</protein>
<dbReference type="AlphaFoldDB" id="A0A5J4V3H7"/>
<proteinExistence type="predicted"/>
<feature type="non-terminal residue" evidence="1">
    <location>
        <position position="94"/>
    </location>
</feature>
<dbReference type="Proteomes" id="UP000324800">
    <property type="component" value="Unassembled WGS sequence"/>
</dbReference>
<name>A0A5J4V3H7_9EUKA</name>
<accession>A0A5J4V3H7</accession>
<comment type="caution">
    <text evidence="1">The sequence shown here is derived from an EMBL/GenBank/DDBJ whole genome shotgun (WGS) entry which is preliminary data.</text>
</comment>
<organism evidence="1 2">
    <name type="scientific">Streblomastix strix</name>
    <dbReference type="NCBI Taxonomy" id="222440"/>
    <lineage>
        <taxon>Eukaryota</taxon>
        <taxon>Metamonada</taxon>
        <taxon>Preaxostyla</taxon>
        <taxon>Oxymonadida</taxon>
        <taxon>Streblomastigidae</taxon>
        <taxon>Streblomastix</taxon>
    </lineage>
</organism>
<gene>
    <name evidence="1" type="ORF">EZS28_027419</name>
</gene>
<sequence>MFNDLMLSFATSFHVQRKDGSPCKCSFVEYSRLPGFAAATRYNITDSTRFLHFESTSDSLLGSFDSLPNSSRVLIRKEPQSGWVDVEVKFAPID</sequence>